<dbReference type="InterPro" id="IPR004776">
    <property type="entry name" value="Mem_transp_PIN-like"/>
</dbReference>
<sequence length="307" mass="32340">MLAVFEGFGVIAVIVLTGFLAGKFDLLGPHGQQVLAKIVFYIATPTLLFTTIATTDLEFIFSSQLLATGGSAAVCALLLFCLVRFARRGTAREALFSGWAVSYVNIGNLGIPIAAYVLHDISYVAPVLLFQLLILAPIGMAILDATGPGGARHWWSPLLSIVRNPIVIGSVLGIAASGTGLTLPPVLFDPLEMMGAMSVPGALLTFGLSFRDGWSLPVKGTRAHLTLITVVKLVVQPAIAWAVGGPLLGWDGVDLLAIVITSALPTAQNVFIYSMQYKQSEGLVRDAVFITTILSVPALILVSVLLG</sequence>
<accession>A0ABN2W9V8</accession>
<keyword evidence="2" id="KW-0813">Transport</keyword>
<organism evidence="8 9">
    <name type="scientific">Brevibacterium salitolerans</name>
    <dbReference type="NCBI Taxonomy" id="1403566"/>
    <lineage>
        <taxon>Bacteria</taxon>
        <taxon>Bacillati</taxon>
        <taxon>Actinomycetota</taxon>
        <taxon>Actinomycetes</taxon>
        <taxon>Micrococcales</taxon>
        <taxon>Brevibacteriaceae</taxon>
        <taxon>Brevibacterium</taxon>
    </lineage>
</organism>
<feature type="transmembrane region" description="Helical" evidence="7">
    <location>
        <begin position="59"/>
        <end position="83"/>
    </location>
</feature>
<proteinExistence type="predicted"/>
<evidence type="ECO:0000256" key="2">
    <source>
        <dbReference type="ARBA" id="ARBA00022448"/>
    </source>
</evidence>
<feature type="transmembrane region" description="Helical" evidence="7">
    <location>
        <begin position="166"/>
        <end position="187"/>
    </location>
</feature>
<keyword evidence="4 7" id="KW-0812">Transmembrane</keyword>
<comment type="subcellular location">
    <subcellularLocation>
        <location evidence="1">Membrane</location>
        <topology evidence="1">Multi-pass membrane protein</topology>
    </subcellularLocation>
</comment>
<evidence type="ECO:0000256" key="5">
    <source>
        <dbReference type="ARBA" id="ARBA00022989"/>
    </source>
</evidence>
<dbReference type="PANTHER" id="PTHR36838">
    <property type="entry name" value="AUXIN EFFLUX CARRIER FAMILY PROTEIN"/>
    <property type="match status" value="1"/>
</dbReference>
<feature type="transmembrane region" description="Helical" evidence="7">
    <location>
        <begin position="287"/>
        <end position="306"/>
    </location>
</feature>
<keyword evidence="9" id="KW-1185">Reference proteome</keyword>
<evidence type="ECO:0000313" key="9">
    <source>
        <dbReference type="Proteomes" id="UP001500984"/>
    </source>
</evidence>
<gene>
    <name evidence="8" type="ORF">GCM10009823_01240</name>
</gene>
<keyword evidence="3" id="KW-1003">Cell membrane</keyword>
<evidence type="ECO:0000256" key="7">
    <source>
        <dbReference type="SAM" id="Phobius"/>
    </source>
</evidence>
<dbReference type="Pfam" id="PF03547">
    <property type="entry name" value="Mem_trans"/>
    <property type="match status" value="2"/>
</dbReference>
<evidence type="ECO:0000313" key="8">
    <source>
        <dbReference type="EMBL" id="GAA2087067.1"/>
    </source>
</evidence>
<keyword evidence="5 7" id="KW-1133">Transmembrane helix</keyword>
<dbReference type="EMBL" id="BAAAPZ010000001">
    <property type="protein sequence ID" value="GAA2087067.1"/>
    <property type="molecule type" value="Genomic_DNA"/>
</dbReference>
<evidence type="ECO:0000256" key="1">
    <source>
        <dbReference type="ARBA" id="ARBA00004141"/>
    </source>
</evidence>
<feature type="transmembrane region" description="Helical" evidence="7">
    <location>
        <begin position="34"/>
        <end position="53"/>
    </location>
</feature>
<feature type="transmembrane region" description="Helical" evidence="7">
    <location>
        <begin position="255"/>
        <end position="275"/>
    </location>
</feature>
<comment type="caution">
    <text evidence="8">The sequence shown here is derived from an EMBL/GenBank/DDBJ whole genome shotgun (WGS) entry which is preliminary data.</text>
</comment>
<protein>
    <submittedName>
        <fullName evidence="8">AEC family transporter</fullName>
    </submittedName>
</protein>
<feature type="transmembrane region" description="Helical" evidence="7">
    <location>
        <begin position="223"/>
        <end position="243"/>
    </location>
</feature>
<keyword evidence="6 7" id="KW-0472">Membrane</keyword>
<dbReference type="PANTHER" id="PTHR36838:SF3">
    <property type="entry name" value="TRANSPORTER AUXIN EFFLUX CARRIER EC FAMILY"/>
    <property type="match status" value="1"/>
</dbReference>
<feature type="transmembrane region" description="Helical" evidence="7">
    <location>
        <begin position="95"/>
        <end position="117"/>
    </location>
</feature>
<evidence type="ECO:0000256" key="6">
    <source>
        <dbReference type="ARBA" id="ARBA00023136"/>
    </source>
</evidence>
<feature type="transmembrane region" description="Helical" evidence="7">
    <location>
        <begin position="6"/>
        <end position="22"/>
    </location>
</feature>
<reference evidence="8 9" key="1">
    <citation type="journal article" date="2019" name="Int. J. Syst. Evol. Microbiol.">
        <title>The Global Catalogue of Microorganisms (GCM) 10K type strain sequencing project: providing services to taxonomists for standard genome sequencing and annotation.</title>
        <authorList>
            <consortium name="The Broad Institute Genomics Platform"/>
            <consortium name="The Broad Institute Genome Sequencing Center for Infectious Disease"/>
            <person name="Wu L."/>
            <person name="Ma J."/>
        </authorList>
    </citation>
    <scope>NUCLEOTIDE SEQUENCE [LARGE SCALE GENOMIC DNA]</scope>
    <source>
        <strain evidence="8 9">JCM 15900</strain>
    </source>
</reference>
<dbReference type="Proteomes" id="UP001500984">
    <property type="component" value="Unassembled WGS sequence"/>
</dbReference>
<evidence type="ECO:0000256" key="3">
    <source>
        <dbReference type="ARBA" id="ARBA00022475"/>
    </source>
</evidence>
<name>A0ABN2W9V8_9MICO</name>
<dbReference type="RefSeq" id="WP_291798842.1">
    <property type="nucleotide sequence ID" value="NZ_BAAAPZ010000001.1"/>
</dbReference>
<evidence type="ECO:0000256" key="4">
    <source>
        <dbReference type="ARBA" id="ARBA00022692"/>
    </source>
</evidence>
<feature type="transmembrane region" description="Helical" evidence="7">
    <location>
        <begin position="123"/>
        <end position="145"/>
    </location>
</feature>
<feature type="transmembrane region" description="Helical" evidence="7">
    <location>
        <begin position="193"/>
        <end position="211"/>
    </location>
</feature>